<dbReference type="KEGG" id="saci:Sinac_4841"/>
<dbReference type="OrthoDB" id="5287961at2"/>
<dbReference type="Pfam" id="PF13517">
    <property type="entry name" value="FG-GAP_3"/>
    <property type="match status" value="2"/>
</dbReference>
<keyword evidence="4" id="KW-0472">Membrane</keyword>
<dbReference type="PANTHER" id="PTHR16026">
    <property type="entry name" value="CARTILAGE ACIDIC PROTEIN 1"/>
    <property type="match status" value="1"/>
</dbReference>
<evidence type="ECO:0000259" key="5">
    <source>
        <dbReference type="Pfam" id="PF07593"/>
    </source>
</evidence>
<dbReference type="STRING" id="886293.Sinac_4841"/>
<dbReference type="Proteomes" id="UP000010798">
    <property type="component" value="Chromosome"/>
</dbReference>
<dbReference type="Pfam" id="PF14559">
    <property type="entry name" value="TPR_19"/>
    <property type="match status" value="1"/>
</dbReference>
<accession>L0DJH7</accession>
<dbReference type="Gene3D" id="2.130.10.130">
    <property type="entry name" value="Integrin alpha, N-terminal"/>
    <property type="match status" value="3"/>
</dbReference>
<evidence type="ECO:0000313" key="7">
    <source>
        <dbReference type="Proteomes" id="UP000010798"/>
    </source>
</evidence>
<dbReference type="HOGENOM" id="CLU_301080_0_0_0"/>
<evidence type="ECO:0000256" key="3">
    <source>
        <dbReference type="SAM" id="MobiDB-lite"/>
    </source>
</evidence>
<dbReference type="InterPro" id="IPR028994">
    <property type="entry name" value="Integrin_alpha_N"/>
</dbReference>
<protein>
    <submittedName>
        <fullName evidence="6">TPR repeat-containing protein</fullName>
    </submittedName>
</protein>
<dbReference type="InterPro" id="IPR013517">
    <property type="entry name" value="FG-GAP"/>
</dbReference>
<dbReference type="PANTHER" id="PTHR16026:SF0">
    <property type="entry name" value="CARTILAGE ACIDIC PROTEIN 1"/>
    <property type="match status" value="1"/>
</dbReference>
<keyword evidence="1" id="KW-0732">Signal</keyword>
<feature type="compositionally biased region" description="Polar residues" evidence="3">
    <location>
        <begin position="1016"/>
        <end position="1025"/>
    </location>
</feature>
<keyword evidence="4" id="KW-0812">Transmembrane</keyword>
<feature type="domain" description="ASPIC/UnbV" evidence="5">
    <location>
        <begin position="886"/>
        <end position="952"/>
    </location>
</feature>
<dbReference type="InterPro" id="IPR027039">
    <property type="entry name" value="Crtac1"/>
</dbReference>
<evidence type="ECO:0000256" key="4">
    <source>
        <dbReference type="SAM" id="Phobius"/>
    </source>
</evidence>
<gene>
    <name evidence="6" type="ordered locus">Sinac_4841</name>
</gene>
<keyword evidence="2" id="KW-0175">Coiled coil</keyword>
<evidence type="ECO:0000313" key="6">
    <source>
        <dbReference type="EMBL" id="AGA29000.1"/>
    </source>
</evidence>
<dbReference type="SUPFAM" id="SSF69318">
    <property type="entry name" value="Integrin alpha N-terminal domain"/>
    <property type="match status" value="1"/>
</dbReference>
<dbReference type="Pfam" id="PF13432">
    <property type="entry name" value="TPR_16"/>
    <property type="match status" value="1"/>
</dbReference>
<dbReference type="EMBL" id="CP003364">
    <property type="protein sequence ID" value="AGA29000.1"/>
    <property type="molecule type" value="Genomic_DNA"/>
</dbReference>
<organism evidence="6 7">
    <name type="scientific">Singulisphaera acidiphila (strain ATCC BAA-1392 / DSM 18658 / VKM B-2454 / MOB10)</name>
    <dbReference type="NCBI Taxonomy" id="886293"/>
    <lineage>
        <taxon>Bacteria</taxon>
        <taxon>Pseudomonadati</taxon>
        <taxon>Planctomycetota</taxon>
        <taxon>Planctomycetia</taxon>
        <taxon>Isosphaerales</taxon>
        <taxon>Isosphaeraceae</taxon>
        <taxon>Singulisphaera</taxon>
    </lineage>
</organism>
<keyword evidence="4" id="KW-1133">Transmembrane helix</keyword>
<dbReference type="Pfam" id="PF07593">
    <property type="entry name" value="UnbV_ASPIC"/>
    <property type="match status" value="1"/>
</dbReference>
<dbReference type="SUPFAM" id="SSF48452">
    <property type="entry name" value="TPR-like"/>
    <property type="match status" value="2"/>
</dbReference>
<evidence type="ECO:0000256" key="1">
    <source>
        <dbReference type="ARBA" id="ARBA00022729"/>
    </source>
</evidence>
<feature type="coiled-coil region" evidence="2">
    <location>
        <begin position="316"/>
        <end position="343"/>
    </location>
</feature>
<dbReference type="AlphaFoldDB" id="L0DJH7"/>
<feature type="region of interest" description="Disordered" evidence="3">
    <location>
        <begin position="982"/>
        <end position="1035"/>
    </location>
</feature>
<reference evidence="6 7" key="1">
    <citation type="submission" date="2012-02" db="EMBL/GenBank/DDBJ databases">
        <title>Complete sequence of chromosome of Singulisphaera acidiphila DSM 18658.</title>
        <authorList>
            <consortium name="US DOE Joint Genome Institute (JGI-PGF)"/>
            <person name="Lucas S."/>
            <person name="Copeland A."/>
            <person name="Lapidus A."/>
            <person name="Glavina del Rio T."/>
            <person name="Dalin E."/>
            <person name="Tice H."/>
            <person name="Bruce D."/>
            <person name="Goodwin L."/>
            <person name="Pitluck S."/>
            <person name="Peters L."/>
            <person name="Ovchinnikova G."/>
            <person name="Chertkov O."/>
            <person name="Kyrpides N."/>
            <person name="Mavromatis K."/>
            <person name="Ivanova N."/>
            <person name="Brettin T."/>
            <person name="Detter J.C."/>
            <person name="Han C."/>
            <person name="Larimer F."/>
            <person name="Land M."/>
            <person name="Hauser L."/>
            <person name="Markowitz V."/>
            <person name="Cheng J.-F."/>
            <person name="Hugenholtz P."/>
            <person name="Woyke T."/>
            <person name="Wu D."/>
            <person name="Tindall B."/>
            <person name="Pomrenke H."/>
            <person name="Brambilla E."/>
            <person name="Klenk H.-P."/>
            <person name="Eisen J.A."/>
        </authorList>
    </citation>
    <scope>NUCLEOTIDE SEQUENCE [LARGE SCALE GENOMIC DNA]</scope>
    <source>
        <strain evidence="7">ATCC BAA-1392 / DSM 18658 / VKM B-2454 / MOB10</strain>
    </source>
</reference>
<sequence length="1035" mass="113970">MTGRVKWLGLTTLGGLAVAVCAWWIYQEWNAAVLLDSGKDAANRGDFVTASRDFSAVLRRWPNHDEAAFGLGVCEQSSGRLDAAVKAWERIGPESPYAHVAAMRIAPIALERGQFARAEDLLWNALRASGPHRAEAREMLVRVLRFEDRRDEAREVLRLDLKKAPDTLPVLRALWMLDIEAVALERTLTMFKQATRDAPNDDRVWLGLANLARRAGRLDEAAEWLRKCRHVRPEDPAVWRSWLTWARATDNAEEARLALQHLPAKGFTEGDVQELRAWFARNANDRQGERKGLERLLVCEPSFPGALERFAELNALAGATDQAAQLRRRKAELDANRERYHRLFEAKADRLPLLSLEMAKLAETLGRSIEAEGWWMMRLRTHPGDDEARTALNRLEHSRPSLKPGATLADLLADMAPSVTVKRSRASLARHEVQVHPQFRDDAERVGLNFTFDNDRSSQCRLPETMSGGIGLLDYDGDGWLDVYCVQGGPLIPSSDRPSPGDRLFHNRGNGTFEDASEPSGIAAMPRGYGHGVAVGDYDNDGRPDLFVTRFGSYALYHNQGDGTFQDRTETAGFSGPRGWPTSAAFADLDGDGDLDLYVCHYVRWDPDHATRCHDRETKRPSYCEPKLFESEADRLFRNDGGRFVDVSEAAGIMDHEGRGLGVVAVDLDGDKLVDLFVANDMTANFAFMNQGGLKFRESGLESGLAANAASGFLAGMGVACGDSNGDGLPDLAVTNFYDESTTLYRNLGRGLFADHSAAAGTALPSRYLLGFGIAFLDFNNDGHLDLATANGHVNDSRPLYPYAMPSLLLAGSPSGRFVDVTLDAGPPWTTPRLGRGLAVGDLDNDGKVDFLLVSQGEPLSYFHNQTKAGHYLGLRLEGSRSPRDGAGARIEFKSGGVRHSAWQFGGGSYLSASDSRLHFGLGDQDRVESIDVYWPSGQTSHFENLRADAAYLLREGQDAPEPLVGFALTEADFRNRPASRSIAMRRGFDTERPRAGHPRSQGNAIEAENRVRPRSGSTPASASSLRPGRWWGSS</sequence>
<dbReference type="RefSeq" id="WP_015248109.1">
    <property type="nucleotide sequence ID" value="NC_019892.1"/>
</dbReference>
<feature type="transmembrane region" description="Helical" evidence="4">
    <location>
        <begin position="7"/>
        <end position="26"/>
    </location>
</feature>
<proteinExistence type="predicted"/>
<dbReference type="Gene3D" id="1.25.40.10">
    <property type="entry name" value="Tetratricopeptide repeat domain"/>
    <property type="match status" value="2"/>
</dbReference>
<dbReference type="InterPro" id="IPR011990">
    <property type="entry name" value="TPR-like_helical_dom_sf"/>
</dbReference>
<evidence type="ECO:0000256" key="2">
    <source>
        <dbReference type="SAM" id="Coils"/>
    </source>
</evidence>
<dbReference type="InterPro" id="IPR011519">
    <property type="entry name" value="UnbV_ASPIC"/>
</dbReference>
<name>L0DJH7_SINAD</name>
<dbReference type="eggNOG" id="COG0457">
    <property type="taxonomic scope" value="Bacteria"/>
</dbReference>
<keyword evidence="7" id="KW-1185">Reference proteome</keyword>